<sequence length="118" mass="13073">MARPWPTRLAFRSSDRALHATFDDGVTVRVPYELLRVESPSAEVQGHAPDQKKLVTGKEQVEVTQAEPVGRYAVRLTFSDGHNSGIFSFDLIRELGENAGELMAEYRAKVAQAKMGRG</sequence>
<protein>
    <submittedName>
        <fullName evidence="4">DUF971 domain-containing protein</fullName>
    </submittedName>
</protein>
<evidence type="ECO:0000256" key="2">
    <source>
        <dbReference type="ARBA" id="ARBA00023004"/>
    </source>
</evidence>
<reference evidence="4 5" key="1">
    <citation type="journal article" date="2017" name="Int. J. Syst. Evol. Microbiol.">
        <title>Marinicauda algicola sp. nov., isolated from a marine red alga Rhodosorus marinus.</title>
        <authorList>
            <person name="Jeong S.E."/>
            <person name="Jeon S.H."/>
            <person name="Chun B.H."/>
            <person name="Kim D.W."/>
            <person name="Jeon C.O."/>
        </authorList>
    </citation>
    <scope>NUCLEOTIDE SEQUENCE [LARGE SCALE GENOMIC DNA]</scope>
    <source>
        <strain evidence="4 5">JCM 31718</strain>
    </source>
</reference>
<dbReference type="Proteomes" id="UP000308054">
    <property type="component" value="Unassembled WGS sequence"/>
</dbReference>
<evidence type="ECO:0000256" key="1">
    <source>
        <dbReference type="ARBA" id="ARBA00022723"/>
    </source>
</evidence>
<dbReference type="InterPro" id="IPR010376">
    <property type="entry name" value="GBBH-like_N"/>
</dbReference>
<dbReference type="PANTHER" id="PTHR35303">
    <property type="entry name" value="OS02G0197800 PROTEIN"/>
    <property type="match status" value="1"/>
</dbReference>
<dbReference type="PANTHER" id="PTHR35303:SF5">
    <property type="entry name" value="OS02G0197800 PROTEIN"/>
    <property type="match status" value="1"/>
</dbReference>
<dbReference type="RefSeq" id="WP_135995746.1">
    <property type="nucleotide sequence ID" value="NZ_CP071057.1"/>
</dbReference>
<accession>A0A4S2H151</accession>
<gene>
    <name evidence="4" type="ORF">E5163_08800</name>
</gene>
<evidence type="ECO:0000259" key="3">
    <source>
        <dbReference type="Pfam" id="PF06155"/>
    </source>
</evidence>
<dbReference type="GO" id="GO:0046872">
    <property type="term" value="F:metal ion binding"/>
    <property type="evidence" value="ECO:0007669"/>
    <property type="project" value="UniProtKB-KW"/>
</dbReference>
<dbReference type="InterPro" id="IPR038492">
    <property type="entry name" value="GBBH-like_N_sf"/>
</dbReference>
<evidence type="ECO:0000313" key="4">
    <source>
        <dbReference type="EMBL" id="TGY89206.1"/>
    </source>
</evidence>
<dbReference type="AlphaFoldDB" id="A0A4S2H151"/>
<dbReference type="Pfam" id="PF06155">
    <property type="entry name" value="GBBH-like_N"/>
    <property type="match status" value="1"/>
</dbReference>
<feature type="domain" description="Gamma-butyrobetaine hydroxylase-like N-terminal" evidence="3">
    <location>
        <begin position="12"/>
        <end position="92"/>
    </location>
</feature>
<dbReference type="EMBL" id="SRXW01000002">
    <property type="protein sequence ID" value="TGY89206.1"/>
    <property type="molecule type" value="Genomic_DNA"/>
</dbReference>
<dbReference type="Gene3D" id="3.30.2020.30">
    <property type="match status" value="1"/>
</dbReference>
<name>A0A4S2H151_9PROT</name>
<comment type="caution">
    <text evidence="4">The sequence shown here is derived from an EMBL/GenBank/DDBJ whole genome shotgun (WGS) entry which is preliminary data.</text>
</comment>
<dbReference type="OrthoDB" id="9794178at2"/>
<keyword evidence="5" id="KW-1185">Reference proteome</keyword>
<keyword evidence="1" id="KW-0479">Metal-binding</keyword>
<evidence type="ECO:0000313" key="5">
    <source>
        <dbReference type="Proteomes" id="UP000308054"/>
    </source>
</evidence>
<proteinExistence type="predicted"/>
<organism evidence="4 5">
    <name type="scientific">Marinicauda algicola</name>
    <dbReference type="NCBI Taxonomy" id="2029849"/>
    <lineage>
        <taxon>Bacteria</taxon>
        <taxon>Pseudomonadati</taxon>
        <taxon>Pseudomonadota</taxon>
        <taxon>Alphaproteobacteria</taxon>
        <taxon>Maricaulales</taxon>
        <taxon>Maricaulaceae</taxon>
        <taxon>Marinicauda</taxon>
    </lineage>
</organism>
<keyword evidence="2" id="KW-0408">Iron</keyword>